<dbReference type="EMBL" id="MG603697">
    <property type="protein sequence ID" value="AUG88426.1"/>
    <property type="molecule type" value="Genomic_DNA"/>
</dbReference>
<organism evidence="1 2">
    <name type="scientific">Vibrio phage Vp_R1</name>
    <dbReference type="NCBI Taxonomy" id="2059867"/>
    <lineage>
        <taxon>Viruses</taxon>
        <taxon>Duplodnaviria</taxon>
        <taxon>Heunggongvirae</taxon>
        <taxon>Uroviricota</taxon>
        <taxon>Caudoviricetes</taxon>
        <taxon>Grimontviridae</taxon>
        <taxon>Dalianvirus</taxon>
        <taxon>Dalianvirus R1</taxon>
    </lineage>
</organism>
<evidence type="ECO:0000313" key="2">
    <source>
        <dbReference type="Proteomes" id="UP000240283"/>
    </source>
</evidence>
<protein>
    <submittedName>
        <fullName evidence="1">Uncharacterized protein</fullName>
    </submittedName>
</protein>
<proteinExistence type="predicted"/>
<reference evidence="1 2" key="1">
    <citation type="submission" date="2017-12" db="EMBL/GenBank/DDBJ databases">
        <title>Genomic analysis of a novel phage Vp_R1 lytic to Vibrio parahaemolyticus.</title>
        <authorList>
            <person name="Ren H."/>
            <person name="Li Z."/>
        </authorList>
    </citation>
    <scope>NUCLEOTIDE SEQUENCE [LARGE SCALE GENOMIC DNA]</scope>
</reference>
<keyword evidence="2" id="KW-1185">Reference proteome</keyword>
<gene>
    <name evidence="1" type="ORF">VPR_062</name>
</gene>
<accession>A0A2H5BQJ6</accession>
<dbReference type="Proteomes" id="UP000240283">
    <property type="component" value="Segment"/>
</dbReference>
<name>A0A2H5BQJ6_9CAUD</name>
<sequence length="66" mass="7706">MAKKRDLIGVPCWHLVMMNPDEDSREVIGVFENYDIANDIMHEEMSSLMGEEVVYLEDGVIYRKKD</sequence>
<evidence type="ECO:0000313" key="1">
    <source>
        <dbReference type="EMBL" id="AUG88426.1"/>
    </source>
</evidence>